<keyword evidence="2" id="KW-1003">Cell membrane</keyword>
<dbReference type="Pfam" id="PF02687">
    <property type="entry name" value="FtsX"/>
    <property type="match status" value="1"/>
</dbReference>
<dbReference type="RefSeq" id="WP_105355631.1">
    <property type="nucleotide sequence ID" value="NZ_PUIA01000051.1"/>
</dbReference>
<keyword evidence="3 6" id="KW-0812">Transmembrane</keyword>
<dbReference type="PANTHER" id="PTHR43738:SF2">
    <property type="entry name" value="ABC TRANSPORTER PERMEASE"/>
    <property type="match status" value="1"/>
</dbReference>
<evidence type="ECO:0000256" key="1">
    <source>
        <dbReference type="ARBA" id="ARBA00004651"/>
    </source>
</evidence>
<dbReference type="OrthoDB" id="9784014at2"/>
<feature type="transmembrane region" description="Helical" evidence="6">
    <location>
        <begin position="366"/>
        <end position="390"/>
    </location>
</feature>
<protein>
    <submittedName>
        <fullName evidence="9">Peptide ABC transporter permease</fullName>
    </submittedName>
</protein>
<dbReference type="GO" id="GO:0005886">
    <property type="term" value="C:plasma membrane"/>
    <property type="evidence" value="ECO:0007669"/>
    <property type="project" value="UniProtKB-SubCell"/>
</dbReference>
<keyword evidence="5 6" id="KW-0472">Membrane</keyword>
<sequence>MSIWQIAWRSVRQRALASSLTSFSMALGVLLVTAVLLVYGLVSKSFTDNSDLGYNMIAGAKGGKLQLVLNTTFYLSEPVENVPYTFYQQFLTKKQQEQELELMKPENRGELTDGTYAKNTEFAIPVCLGDYYQNYRVVGTLPKFFEVFKDYDNDEPKYSFREGRNFETWNDENGYFEAVVGSIVANQTGLKIGDKIAASHGGDPNDIHTDSPFTVVGILAPSGTPNDRAVFINMEGFYLMAGHAKVEETEEVGANVSGTTISRRQPLPIKQREVTAILIRTSDPFSPIIIKNRVNEGNVAQIVMPVMEITSLFELIVKPIQTLLLVITVLICFVSGISILVSIYNSMNDRKREIAVMRALGARRRTVMGIVLSESIILSVGGGILGWLGAHFLLFGASPMIEAQTGVQIGLFDLAPLPRKLEVLIPSAIIENDWIGPLFSLEFVIVPALILLAVLVGFLPAYTAYRTDVAETLSSSP</sequence>
<feature type="transmembrane region" description="Helical" evidence="6">
    <location>
        <begin position="323"/>
        <end position="345"/>
    </location>
</feature>
<evidence type="ECO:0000259" key="7">
    <source>
        <dbReference type="Pfam" id="PF02687"/>
    </source>
</evidence>
<evidence type="ECO:0000256" key="5">
    <source>
        <dbReference type="ARBA" id="ARBA00023136"/>
    </source>
</evidence>
<dbReference type="Proteomes" id="UP000240009">
    <property type="component" value="Unassembled WGS sequence"/>
</dbReference>
<feature type="domain" description="MacB-like periplasmic core" evidence="8">
    <location>
        <begin position="18"/>
        <end position="243"/>
    </location>
</feature>
<dbReference type="PANTHER" id="PTHR43738">
    <property type="entry name" value="ABC TRANSPORTER, MEMBRANE PROTEIN"/>
    <property type="match status" value="1"/>
</dbReference>
<dbReference type="Pfam" id="PF12704">
    <property type="entry name" value="MacB_PCD"/>
    <property type="match status" value="1"/>
</dbReference>
<accession>A0A2S8F788</accession>
<reference evidence="9 10" key="1">
    <citation type="submission" date="2018-02" db="EMBL/GenBank/DDBJ databases">
        <title>Comparative genomes isolates from brazilian mangrove.</title>
        <authorList>
            <person name="Araujo J.E."/>
            <person name="Taketani R.G."/>
            <person name="Silva M.C.P."/>
            <person name="Loureco M.V."/>
            <person name="Andreote F.D."/>
        </authorList>
    </citation>
    <scope>NUCLEOTIDE SEQUENCE [LARGE SCALE GENOMIC DNA]</scope>
    <source>
        <strain evidence="9 10">HEX-2 MGV</strain>
    </source>
</reference>
<evidence type="ECO:0000256" key="2">
    <source>
        <dbReference type="ARBA" id="ARBA00022475"/>
    </source>
</evidence>
<dbReference type="InterPro" id="IPR051125">
    <property type="entry name" value="ABC-4/HrtB_transporter"/>
</dbReference>
<evidence type="ECO:0000259" key="8">
    <source>
        <dbReference type="Pfam" id="PF12704"/>
    </source>
</evidence>
<gene>
    <name evidence="9" type="ORF">C5Y96_16705</name>
</gene>
<comment type="subcellular location">
    <subcellularLocation>
        <location evidence="1">Cell membrane</location>
        <topology evidence="1">Multi-pass membrane protein</topology>
    </subcellularLocation>
</comment>
<feature type="transmembrane region" description="Helical" evidence="6">
    <location>
        <begin position="20"/>
        <end position="42"/>
    </location>
</feature>
<name>A0A2S8F788_9BACT</name>
<evidence type="ECO:0000256" key="6">
    <source>
        <dbReference type="SAM" id="Phobius"/>
    </source>
</evidence>
<dbReference type="AlphaFoldDB" id="A0A2S8F788"/>
<evidence type="ECO:0000313" key="9">
    <source>
        <dbReference type="EMBL" id="PQO28016.1"/>
    </source>
</evidence>
<proteinExistence type="predicted"/>
<keyword evidence="4 6" id="KW-1133">Transmembrane helix</keyword>
<dbReference type="EMBL" id="PUIA01000051">
    <property type="protein sequence ID" value="PQO28016.1"/>
    <property type="molecule type" value="Genomic_DNA"/>
</dbReference>
<comment type="caution">
    <text evidence="9">The sequence shown here is derived from an EMBL/GenBank/DDBJ whole genome shotgun (WGS) entry which is preliminary data.</text>
</comment>
<feature type="transmembrane region" description="Helical" evidence="6">
    <location>
        <begin position="443"/>
        <end position="465"/>
    </location>
</feature>
<dbReference type="InterPro" id="IPR003838">
    <property type="entry name" value="ABC3_permease_C"/>
</dbReference>
<evidence type="ECO:0000256" key="3">
    <source>
        <dbReference type="ARBA" id="ARBA00022692"/>
    </source>
</evidence>
<evidence type="ECO:0000256" key="4">
    <source>
        <dbReference type="ARBA" id="ARBA00022989"/>
    </source>
</evidence>
<feature type="domain" description="ABC3 transporter permease C-terminal" evidence="7">
    <location>
        <begin position="326"/>
        <end position="467"/>
    </location>
</feature>
<evidence type="ECO:0000313" key="10">
    <source>
        <dbReference type="Proteomes" id="UP000240009"/>
    </source>
</evidence>
<organism evidence="9 10">
    <name type="scientific">Blastopirellula marina</name>
    <dbReference type="NCBI Taxonomy" id="124"/>
    <lineage>
        <taxon>Bacteria</taxon>
        <taxon>Pseudomonadati</taxon>
        <taxon>Planctomycetota</taxon>
        <taxon>Planctomycetia</taxon>
        <taxon>Pirellulales</taxon>
        <taxon>Pirellulaceae</taxon>
        <taxon>Blastopirellula</taxon>
    </lineage>
</organism>
<dbReference type="InterPro" id="IPR025857">
    <property type="entry name" value="MacB_PCD"/>
</dbReference>